<protein>
    <submittedName>
        <fullName evidence="1">Uncharacterized protein</fullName>
    </submittedName>
</protein>
<keyword evidence="2" id="KW-1185">Reference proteome</keyword>
<accession>A0ACB6SED9</accession>
<evidence type="ECO:0000313" key="2">
    <source>
        <dbReference type="Proteomes" id="UP000799754"/>
    </source>
</evidence>
<evidence type="ECO:0000313" key="1">
    <source>
        <dbReference type="EMBL" id="KAF2631703.1"/>
    </source>
</evidence>
<sequence>MSEQPRLQLVHSAPASNFSLDSLASALLTLSSPALAATSQPASSAFVPTPHQPQLLPPLNHDKRLTLFLLPFLYDVFLHLGPTAGLFKACDVHSQSAMINL</sequence>
<gene>
    <name evidence="1" type="ORF">BU25DRAFT_195232</name>
</gene>
<dbReference type="EMBL" id="MU006704">
    <property type="protein sequence ID" value="KAF2631703.1"/>
    <property type="molecule type" value="Genomic_DNA"/>
</dbReference>
<dbReference type="Proteomes" id="UP000799754">
    <property type="component" value="Unassembled WGS sequence"/>
</dbReference>
<name>A0ACB6SED9_9PLEO</name>
<reference evidence="1" key="1">
    <citation type="journal article" date="2020" name="Stud. Mycol.">
        <title>101 Dothideomycetes genomes: a test case for predicting lifestyles and emergence of pathogens.</title>
        <authorList>
            <person name="Haridas S."/>
            <person name="Albert R."/>
            <person name="Binder M."/>
            <person name="Bloem J."/>
            <person name="Labutti K."/>
            <person name="Salamov A."/>
            <person name="Andreopoulos B."/>
            <person name="Baker S."/>
            <person name="Barry K."/>
            <person name="Bills G."/>
            <person name="Bluhm B."/>
            <person name="Cannon C."/>
            <person name="Castanera R."/>
            <person name="Culley D."/>
            <person name="Daum C."/>
            <person name="Ezra D."/>
            <person name="Gonzalez J."/>
            <person name="Henrissat B."/>
            <person name="Kuo A."/>
            <person name="Liang C."/>
            <person name="Lipzen A."/>
            <person name="Lutzoni F."/>
            <person name="Magnuson J."/>
            <person name="Mondo S."/>
            <person name="Nolan M."/>
            <person name="Ohm R."/>
            <person name="Pangilinan J."/>
            <person name="Park H.-J."/>
            <person name="Ramirez L."/>
            <person name="Alfaro M."/>
            <person name="Sun H."/>
            <person name="Tritt A."/>
            <person name="Yoshinaga Y."/>
            <person name="Zwiers L.-H."/>
            <person name="Turgeon B."/>
            <person name="Goodwin S."/>
            <person name="Spatafora J."/>
            <person name="Crous P."/>
            <person name="Grigoriev I."/>
        </authorList>
    </citation>
    <scope>NUCLEOTIDE SEQUENCE</scope>
    <source>
        <strain evidence="1">CBS 525.71</strain>
    </source>
</reference>
<proteinExistence type="predicted"/>
<organism evidence="1 2">
    <name type="scientific">Macroventuria anomochaeta</name>
    <dbReference type="NCBI Taxonomy" id="301207"/>
    <lineage>
        <taxon>Eukaryota</taxon>
        <taxon>Fungi</taxon>
        <taxon>Dikarya</taxon>
        <taxon>Ascomycota</taxon>
        <taxon>Pezizomycotina</taxon>
        <taxon>Dothideomycetes</taxon>
        <taxon>Pleosporomycetidae</taxon>
        <taxon>Pleosporales</taxon>
        <taxon>Pleosporineae</taxon>
        <taxon>Didymellaceae</taxon>
        <taxon>Macroventuria</taxon>
    </lineage>
</organism>
<comment type="caution">
    <text evidence="1">The sequence shown here is derived from an EMBL/GenBank/DDBJ whole genome shotgun (WGS) entry which is preliminary data.</text>
</comment>